<protein>
    <recommendedName>
        <fullName evidence="1">N-acetyltransferase domain-containing protein</fullName>
    </recommendedName>
</protein>
<dbReference type="Pfam" id="PF00583">
    <property type="entry name" value="Acetyltransf_1"/>
    <property type="match status" value="1"/>
</dbReference>
<dbReference type="InterPro" id="IPR016181">
    <property type="entry name" value="Acyl_CoA_acyltransferase"/>
</dbReference>
<dbReference type="EMBL" id="WIGN01000246">
    <property type="protein sequence ID" value="KAF6803161.1"/>
    <property type="molecule type" value="Genomic_DNA"/>
</dbReference>
<gene>
    <name evidence="2" type="ORF">CSOJ01_11076</name>
</gene>
<evidence type="ECO:0000313" key="3">
    <source>
        <dbReference type="Proteomes" id="UP000652219"/>
    </source>
</evidence>
<name>A0A8H6MPA9_9PEZI</name>
<evidence type="ECO:0000313" key="2">
    <source>
        <dbReference type="EMBL" id="KAF6803161.1"/>
    </source>
</evidence>
<dbReference type="InterPro" id="IPR000182">
    <property type="entry name" value="GNAT_dom"/>
</dbReference>
<organism evidence="2 3">
    <name type="scientific">Colletotrichum sojae</name>
    <dbReference type="NCBI Taxonomy" id="2175907"/>
    <lineage>
        <taxon>Eukaryota</taxon>
        <taxon>Fungi</taxon>
        <taxon>Dikarya</taxon>
        <taxon>Ascomycota</taxon>
        <taxon>Pezizomycotina</taxon>
        <taxon>Sordariomycetes</taxon>
        <taxon>Hypocreomycetidae</taxon>
        <taxon>Glomerellales</taxon>
        <taxon>Glomerellaceae</taxon>
        <taxon>Colletotrichum</taxon>
        <taxon>Colletotrichum orchidearum species complex</taxon>
    </lineage>
</organism>
<dbReference type="Proteomes" id="UP000652219">
    <property type="component" value="Unassembled WGS sequence"/>
</dbReference>
<reference evidence="2 3" key="1">
    <citation type="journal article" date="2020" name="Phytopathology">
        <title>Genome Sequence Resources of Colletotrichum truncatum, C. plurivorum, C. musicola, and C. sojae: Four Species Pathogenic to Soybean (Glycine max).</title>
        <authorList>
            <person name="Rogerio F."/>
            <person name="Boufleur T.R."/>
            <person name="Ciampi-Guillardi M."/>
            <person name="Sukno S.A."/>
            <person name="Thon M.R."/>
            <person name="Massola Junior N.S."/>
            <person name="Baroncelli R."/>
        </authorList>
    </citation>
    <scope>NUCLEOTIDE SEQUENCE [LARGE SCALE GENOMIC DNA]</scope>
    <source>
        <strain evidence="2 3">LFN0009</strain>
    </source>
</reference>
<dbReference type="Gene3D" id="3.40.630.30">
    <property type="match status" value="1"/>
</dbReference>
<keyword evidence="3" id="KW-1185">Reference proteome</keyword>
<dbReference type="SUPFAM" id="SSF55729">
    <property type="entry name" value="Acyl-CoA N-acyltransferases (Nat)"/>
    <property type="match status" value="1"/>
</dbReference>
<dbReference type="GO" id="GO:0016747">
    <property type="term" value="F:acyltransferase activity, transferring groups other than amino-acyl groups"/>
    <property type="evidence" value="ECO:0007669"/>
    <property type="project" value="InterPro"/>
</dbReference>
<accession>A0A8H6MPA9</accession>
<proteinExistence type="predicted"/>
<feature type="domain" description="N-acetyltransferase" evidence="1">
    <location>
        <begin position="51"/>
        <end position="235"/>
    </location>
</feature>
<sequence length="235" mass="26863">MSKVHVKLFPFDPESPEHFTRMVDQRTECGWSFDLIPAWQKYQRSGLKCIYWIRTFPEGISKPAIRRENASTNLIQEKEPLYDTATSIRAVARTPPATAFHPVGHISLDTDNPPTRRLHLPIPEDNVYWIKSLFVSYALQGAGIGRAAMDEVEASAARAPLCARVLMLDTVAKEDQHREELLAQLPGKPPAMSTQEWYARRGYRLIHKELDFYPDLDKDGKPLGRSTVFMRKDLD</sequence>
<dbReference type="AlphaFoldDB" id="A0A8H6MPA9"/>
<dbReference type="PROSITE" id="PS51186">
    <property type="entry name" value="GNAT"/>
    <property type="match status" value="1"/>
</dbReference>
<evidence type="ECO:0000259" key="1">
    <source>
        <dbReference type="PROSITE" id="PS51186"/>
    </source>
</evidence>
<comment type="caution">
    <text evidence="2">The sequence shown here is derived from an EMBL/GenBank/DDBJ whole genome shotgun (WGS) entry which is preliminary data.</text>
</comment>
<dbReference type="CDD" id="cd04301">
    <property type="entry name" value="NAT_SF"/>
    <property type="match status" value="1"/>
</dbReference>